<evidence type="ECO:0000313" key="4">
    <source>
        <dbReference type="WBParaSite" id="SBAD_0001086601-mRNA-1"/>
    </source>
</evidence>
<evidence type="ECO:0000313" key="3">
    <source>
        <dbReference type="Proteomes" id="UP000270296"/>
    </source>
</evidence>
<reference evidence="2 3" key="2">
    <citation type="submission" date="2018-11" db="EMBL/GenBank/DDBJ databases">
        <authorList>
            <consortium name="Pathogen Informatics"/>
        </authorList>
    </citation>
    <scope>NUCLEOTIDE SEQUENCE [LARGE SCALE GENOMIC DNA]</scope>
</reference>
<dbReference type="PANTHER" id="PTHR12959:SF11">
    <property type="entry name" value="GPI TRANSAMIDASE COMPONENT PIG-T"/>
    <property type="match status" value="1"/>
</dbReference>
<sequence>MLVALWICSAFCILQSTECADTYDEELVASHLPDGSILASLRFSMLKDTDLGDHYNMFPMALGEVLRRYDVTELHLSMSQGFWRHRFWGYTDPSVPTGAQLVAWFENRNASGVDQKWKGLIHALTGLFCASLSQINSQLTVRPQQTHRMRGVSSSVIGNDSRFVRYGVLPSENVCTENLTPWKKLLPCKSDVSTDSGYSKS</sequence>
<evidence type="ECO:0000313" key="2">
    <source>
        <dbReference type="EMBL" id="VDP32366.1"/>
    </source>
</evidence>
<keyword evidence="1" id="KW-0732">Signal</keyword>
<dbReference type="WBParaSite" id="SBAD_0001086601-mRNA-1">
    <property type="protein sequence ID" value="SBAD_0001086601-mRNA-1"/>
    <property type="gene ID" value="SBAD_0001086601"/>
</dbReference>
<dbReference type="OrthoDB" id="331263at2759"/>
<dbReference type="EMBL" id="UZAM01014173">
    <property type="protein sequence ID" value="VDP32366.1"/>
    <property type="molecule type" value="Genomic_DNA"/>
</dbReference>
<reference evidence="4" key="1">
    <citation type="submission" date="2016-06" db="UniProtKB">
        <authorList>
            <consortium name="WormBaseParasite"/>
        </authorList>
    </citation>
    <scope>IDENTIFICATION</scope>
</reference>
<protein>
    <submittedName>
        <fullName evidence="4">Phospholipase B-like</fullName>
    </submittedName>
</protein>
<feature type="chain" id="PRO_5043140394" evidence="1">
    <location>
        <begin position="20"/>
        <end position="201"/>
    </location>
</feature>
<dbReference type="GO" id="GO:0042765">
    <property type="term" value="C:GPI-anchor transamidase complex"/>
    <property type="evidence" value="ECO:0007669"/>
    <property type="project" value="InterPro"/>
</dbReference>
<accession>A0A183J3Q2</accession>
<dbReference type="PANTHER" id="PTHR12959">
    <property type="entry name" value="GPI TRANSAMIDASE COMPONENT PIG-T-RELATED"/>
    <property type="match status" value="1"/>
</dbReference>
<evidence type="ECO:0000256" key="1">
    <source>
        <dbReference type="SAM" id="SignalP"/>
    </source>
</evidence>
<gene>
    <name evidence="2" type="ORF">SBAD_LOCUS10501</name>
</gene>
<proteinExistence type="predicted"/>
<keyword evidence="3" id="KW-1185">Reference proteome</keyword>
<dbReference type="InterPro" id="IPR007245">
    <property type="entry name" value="PIG-T"/>
</dbReference>
<dbReference type="AlphaFoldDB" id="A0A183J3Q2"/>
<dbReference type="Proteomes" id="UP000270296">
    <property type="component" value="Unassembled WGS sequence"/>
</dbReference>
<name>A0A183J3Q2_9BILA</name>
<feature type="signal peptide" evidence="1">
    <location>
        <begin position="1"/>
        <end position="19"/>
    </location>
</feature>
<organism evidence="4">
    <name type="scientific">Soboliphyme baturini</name>
    <dbReference type="NCBI Taxonomy" id="241478"/>
    <lineage>
        <taxon>Eukaryota</taxon>
        <taxon>Metazoa</taxon>
        <taxon>Ecdysozoa</taxon>
        <taxon>Nematoda</taxon>
        <taxon>Enoplea</taxon>
        <taxon>Dorylaimia</taxon>
        <taxon>Dioctophymatida</taxon>
        <taxon>Dioctophymatoidea</taxon>
        <taxon>Soboliphymatidae</taxon>
        <taxon>Soboliphyme</taxon>
    </lineage>
</organism>
<dbReference type="Pfam" id="PF04113">
    <property type="entry name" value="Gpi16"/>
    <property type="match status" value="1"/>
</dbReference>
<dbReference type="GO" id="GO:0016255">
    <property type="term" value="P:attachment of GPI anchor to protein"/>
    <property type="evidence" value="ECO:0007669"/>
    <property type="project" value="InterPro"/>
</dbReference>